<sequence length="344" mass="38330">MPKKPIYQEIYDFLAKKILTGELAVGEQVPTEQSLAQSFHTSRITSKRALTDLENKGLVERIQGKGTFVKAAGEHVPQQPQKKILFLSPFPNQHDLGNFTAGMLPYLTSQGYQLHIQDDTYLTQPNFFELIGQYDGMIYYPLFSNSNLAILYQLAYQKFPIVLLDKKVEELDLPLVTADNFGGVYTATKRLLQTHERIAFLHHTPLGQISTVRQRYLGYLQALLETGQSFQTAPNTDASQDDAALLQSYLDSGVSAVIAENDLVAIHFMKVAKQAGINIPEQLSIVGFDNIQAASLVEPALSTISQDFLAMGEAAANMLLQVIAKKEPANVEVPVQWIERESHY</sequence>
<name>A0A378MHG3_LISGR</name>
<organism evidence="6 7">
    <name type="scientific">Listeria grayi</name>
    <name type="common">Listeria murrayi</name>
    <dbReference type="NCBI Taxonomy" id="1641"/>
    <lineage>
        <taxon>Bacteria</taxon>
        <taxon>Bacillati</taxon>
        <taxon>Bacillota</taxon>
        <taxon>Bacilli</taxon>
        <taxon>Bacillales</taxon>
        <taxon>Listeriaceae</taxon>
        <taxon>Listeria</taxon>
    </lineage>
</organism>
<dbReference type="SUPFAM" id="SSF53822">
    <property type="entry name" value="Periplasmic binding protein-like I"/>
    <property type="match status" value="1"/>
</dbReference>
<dbReference type="Gene3D" id="1.10.10.10">
    <property type="entry name" value="Winged helix-like DNA-binding domain superfamily/Winged helix DNA-binding domain"/>
    <property type="match status" value="1"/>
</dbReference>
<evidence type="ECO:0000256" key="3">
    <source>
        <dbReference type="ARBA" id="ARBA00023125"/>
    </source>
</evidence>
<gene>
    <name evidence="6" type="primary">araR</name>
    <name evidence="6" type="ORF">NCTC10815_02346</name>
</gene>
<proteinExistence type="predicted"/>
<dbReference type="InterPro" id="IPR036388">
    <property type="entry name" value="WH-like_DNA-bd_sf"/>
</dbReference>
<dbReference type="PRINTS" id="PR00035">
    <property type="entry name" value="HTHGNTR"/>
</dbReference>
<dbReference type="InterPro" id="IPR028082">
    <property type="entry name" value="Peripla_BP_I"/>
</dbReference>
<dbReference type="Gene3D" id="3.40.50.2300">
    <property type="match status" value="2"/>
</dbReference>
<evidence type="ECO:0000313" key="6">
    <source>
        <dbReference type="EMBL" id="STY44973.1"/>
    </source>
</evidence>
<dbReference type="AlphaFoldDB" id="A0A378MHG3"/>
<dbReference type="PANTHER" id="PTHR30146">
    <property type="entry name" value="LACI-RELATED TRANSCRIPTIONAL REPRESSOR"/>
    <property type="match status" value="1"/>
</dbReference>
<keyword evidence="2" id="KW-0805">Transcription regulation</keyword>
<evidence type="ECO:0000256" key="1">
    <source>
        <dbReference type="ARBA" id="ARBA00022491"/>
    </source>
</evidence>
<dbReference type="RefSeq" id="WP_003757291.1">
    <property type="nucleotide sequence ID" value="NZ_CABKNG010000002.1"/>
</dbReference>
<dbReference type="PANTHER" id="PTHR30146:SF148">
    <property type="entry name" value="HTH-TYPE TRANSCRIPTIONAL REPRESSOR PURR-RELATED"/>
    <property type="match status" value="1"/>
</dbReference>
<keyword evidence="4" id="KW-0804">Transcription</keyword>
<dbReference type="InterPro" id="IPR036390">
    <property type="entry name" value="WH_DNA-bd_sf"/>
</dbReference>
<dbReference type="PROSITE" id="PS50949">
    <property type="entry name" value="HTH_GNTR"/>
    <property type="match status" value="1"/>
</dbReference>
<dbReference type="InterPro" id="IPR000524">
    <property type="entry name" value="Tscrpt_reg_HTH_GntR"/>
</dbReference>
<dbReference type="CDD" id="cd07377">
    <property type="entry name" value="WHTH_GntR"/>
    <property type="match status" value="1"/>
</dbReference>
<evidence type="ECO:0000259" key="5">
    <source>
        <dbReference type="PROSITE" id="PS50949"/>
    </source>
</evidence>
<evidence type="ECO:0000313" key="7">
    <source>
        <dbReference type="Proteomes" id="UP000254879"/>
    </source>
</evidence>
<dbReference type="Pfam" id="PF00392">
    <property type="entry name" value="GntR"/>
    <property type="match status" value="1"/>
</dbReference>
<dbReference type="EMBL" id="UGPG01000001">
    <property type="protein sequence ID" value="STY44973.1"/>
    <property type="molecule type" value="Genomic_DNA"/>
</dbReference>
<evidence type="ECO:0000256" key="2">
    <source>
        <dbReference type="ARBA" id="ARBA00023015"/>
    </source>
</evidence>
<evidence type="ECO:0000256" key="4">
    <source>
        <dbReference type="ARBA" id="ARBA00023163"/>
    </source>
</evidence>
<feature type="domain" description="HTH gntR-type" evidence="5">
    <location>
        <begin position="4"/>
        <end position="72"/>
    </location>
</feature>
<keyword evidence="3" id="KW-0238">DNA-binding</keyword>
<dbReference type="InterPro" id="IPR046335">
    <property type="entry name" value="LacI/GalR-like_sensor"/>
</dbReference>
<protein>
    <submittedName>
        <fullName evidence="6">Arabinose metabolism transcriptional repressor</fullName>
    </submittedName>
</protein>
<dbReference type="Pfam" id="PF13377">
    <property type="entry name" value="Peripla_BP_3"/>
    <property type="match status" value="1"/>
</dbReference>
<dbReference type="SMART" id="SM00345">
    <property type="entry name" value="HTH_GNTR"/>
    <property type="match status" value="1"/>
</dbReference>
<keyword evidence="1" id="KW-0678">Repressor</keyword>
<dbReference type="GO" id="GO:0000976">
    <property type="term" value="F:transcription cis-regulatory region binding"/>
    <property type="evidence" value="ECO:0007669"/>
    <property type="project" value="TreeGrafter"/>
</dbReference>
<reference evidence="6 7" key="1">
    <citation type="submission" date="2018-06" db="EMBL/GenBank/DDBJ databases">
        <authorList>
            <consortium name="Pathogen Informatics"/>
            <person name="Doyle S."/>
        </authorList>
    </citation>
    <scope>NUCLEOTIDE SEQUENCE [LARGE SCALE GENOMIC DNA]</scope>
    <source>
        <strain evidence="7">NCTC 10815</strain>
    </source>
</reference>
<dbReference type="GO" id="GO:0003700">
    <property type="term" value="F:DNA-binding transcription factor activity"/>
    <property type="evidence" value="ECO:0007669"/>
    <property type="project" value="InterPro"/>
</dbReference>
<dbReference type="SUPFAM" id="SSF46785">
    <property type="entry name" value="Winged helix' DNA-binding domain"/>
    <property type="match status" value="1"/>
</dbReference>
<accession>A0A378MHG3</accession>
<dbReference type="CDD" id="cd06267">
    <property type="entry name" value="PBP1_LacI_sugar_binding-like"/>
    <property type="match status" value="1"/>
</dbReference>
<dbReference type="Proteomes" id="UP000254879">
    <property type="component" value="Unassembled WGS sequence"/>
</dbReference>